<comment type="caution">
    <text evidence="1">The sequence shown here is derived from an EMBL/GenBank/DDBJ whole genome shotgun (WGS) entry which is preliminary data.</text>
</comment>
<gene>
    <name evidence="1" type="ORF">Cph01nite_00030</name>
</gene>
<evidence type="ECO:0000313" key="2">
    <source>
        <dbReference type="Proteomes" id="UP000614741"/>
    </source>
</evidence>
<reference evidence="1 2" key="1">
    <citation type="submission" date="2021-01" db="EMBL/GenBank/DDBJ databases">
        <title>Whole genome shotgun sequence of Cellulomonas phragmiteti NBRC 110785.</title>
        <authorList>
            <person name="Komaki H."/>
            <person name="Tamura T."/>
        </authorList>
    </citation>
    <scope>NUCLEOTIDE SEQUENCE [LARGE SCALE GENOMIC DNA]</scope>
    <source>
        <strain evidence="1 2">NBRC 110785</strain>
    </source>
</reference>
<accession>A0ABQ4DH49</accession>
<protein>
    <submittedName>
        <fullName evidence="1">Uncharacterized protein</fullName>
    </submittedName>
</protein>
<keyword evidence="2" id="KW-1185">Reference proteome</keyword>
<sequence length="111" mass="12356">MNETTDTTELRIDAGGLWAVRSTSATVCYLDLDRRRLLRARGAGSPVLPFDGVWVRLVRIASPRGDTGVVRVGDRHEFLTDPGGAYSDYRWWIPRACVAIERVSPADVPRT</sequence>
<proteinExistence type="predicted"/>
<dbReference type="RefSeq" id="WP_203670318.1">
    <property type="nucleotide sequence ID" value="NZ_BONP01000001.1"/>
</dbReference>
<organism evidence="1 2">
    <name type="scientific">Cellulomonas phragmiteti</name>
    <dbReference type="NCBI Taxonomy" id="478780"/>
    <lineage>
        <taxon>Bacteria</taxon>
        <taxon>Bacillati</taxon>
        <taxon>Actinomycetota</taxon>
        <taxon>Actinomycetes</taxon>
        <taxon>Micrococcales</taxon>
        <taxon>Cellulomonadaceae</taxon>
        <taxon>Cellulomonas</taxon>
    </lineage>
</organism>
<name>A0ABQ4DH49_9CELL</name>
<dbReference type="EMBL" id="BONP01000001">
    <property type="protein sequence ID" value="GIG38241.1"/>
    <property type="molecule type" value="Genomic_DNA"/>
</dbReference>
<dbReference type="Proteomes" id="UP000614741">
    <property type="component" value="Unassembled WGS sequence"/>
</dbReference>
<evidence type="ECO:0000313" key="1">
    <source>
        <dbReference type="EMBL" id="GIG38241.1"/>
    </source>
</evidence>